<dbReference type="STRING" id="1654360.EA58_07280"/>
<dbReference type="EMBL" id="JMIB01000010">
    <property type="protein sequence ID" value="KDM92285.1"/>
    <property type="molecule type" value="Genomic_DNA"/>
</dbReference>
<feature type="transmembrane region" description="Helical" evidence="1">
    <location>
        <begin position="6"/>
        <end position="24"/>
    </location>
</feature>
<gene>
    <name evidence="2" type="ORF">EA58_07280</name>
</gene>
<feature type="transmembrane region" description="Helical" evidence="1">
    <location>
        <begin position="77"/>
        <end position="100"/>
    </location>
</feature>
<sequence>MLESVIRYCHFLGIFVLFAVLVAEHLLIKRRLTAEEIHRLARLDALYGVSAVVVLLAGLGLWFWVGKPAAFYSANPVFHAKLTLFVIVAALSVFPTVFFLKHRRTTRESVPVPPIILIAIRLEMLLLLIIPLLAVLMARGVGLG</sequence>
<feature type="transmembrane region" description="Helical" evidence="1">
    <location>
        <begin position="45"/>
        <end position="65"/>
    </location>
</feature>
<keyword evidence="1" id="KW-1133">Transmembrane helix</keyword>
<comment type="caution">
    <text evidence="2">The sequence shown here is derived from an EMBL/GenBank/DDBJ whole genome shotgun (WGS) entry which is preliminary data.</text>
</comment>
<dbReference type="AlphaFoldDB" id="A0A066RPA0"/>
<dbReference type="InterPro" id="IPR018706">
    <property type="entry name" value="DUF2214_membrane"/>
</dbReference>
<evidence type="ECO:0000313" key="2">
    <source>
        <dbReference type="EMBL" id="KDM92285.1"/>
    </source>
</evidence>
<evidence type="ECO:0000256" key="1">
    <source>
        <dbReference type="SAM" id="Phobius"/>
    </source>
</evidence>
<keyword evidence="3" id="KW-1185">Reference proteome</keyword>
<dbReference type="RefSeq" id="WP_036750723.1">
    <property type="nucleotide sequence ID" value="NZ_JMIB01000010.1"/>
</dbReference>
<dbReference type="Proteomes" id="UP000027192">
    <property type="component" value="Unassembled WGS sequence"/>
</dbReference>
<proteinExistence type="predicted"/>
<reference evidence="2 3" key="1">
    <citation type="submission" date="2014-04" db="EMBL/GenBank/DDBJ databases">
        <title>Draft genome sequence of Photobacterium halotolerans S2753: a solonamide, ngercheumicin and holomycin producer.</title>
        <authorList>
            <person name="Machado H.R."/>
            <person name="Gram L."/>
        </authorList>
    </citation>
    <scope>NUCLEOTIDE SEQUENCE [LARGE SCALE GENOMIC DNA]</scope>
    <source>
        <strain evidence="2 3">S2753</strain>
    </source>
</reference>
<protein>
    <submittedName>
        <fullName evidence="2">Membrane protein</fullName>
    </submittedName>
</protein>
<dbReference type="OrthoDB" id="826511at2"/>
<dbReference type="Pfam" id="PF09980">
    <property type="entry name" value="DUF2214"/>
    <property type="match status" value="1"/>
</dbReference>
<evidence type="ECO:0000313" key="3">
    <source>
        <dbReference type="Proteomes" id="UP000027192"/>
    </source>
</evidence>
<feature type="transmembrane region" description="Helical" evidence="1">
    <location>
        <begin position="112"/>
        <end position="138"/>
    </location>
</feature>
<organism evidence="2 3">
    <name type="scientific">Photobacterium galatheae</name>
    <dbReference type="NCBI Taxonomy" id="1654360"/>
    <lineage>
        <taxon>Bacteria</taxon>
        <taxon>Pseudomonadati</taxon>
        <taxon>Pseudomonadota</taxon>
        <taxon>Gammaproteobacteria</taxon>
        <taxon>Vibrionales</taxon>
        <taxon>Vibrionaceae</taxon>
        <taxon>Photobacterium</taxon>
    </lineage>
</organism>
<keyword evidence="1" id="KW-0812">Transmembrane</keyword>
<name>A0A066RPA0_9GAMM</name>
<keyword evidence="1" id="KW-0472">Membrane</keyword>
<accession>A0A066RPA0</accession>